<organism evidence="3 4">
    <name type="scientific">Bacteroides muris</name>
    <name type="common">ex Fokt et al. 2023</name>
    <dbReference type="NCBI Taxonomy" id="2937417"/>
    <lineage>
        <taxon>Bacteria</taxon>
        <taxon>Pseudomonadati</taxon>
        <taxon>Bacteroidota</taxon>
        <taxon>Bacteroidia</taxon>
        <taxon>Bacteroidales</taxon>
        <taxon>Bacteroidaceae</taxon>
        <taxon>Bacteroides</taxon>
    </lineage>
</organism>
<feature type="signal peptide" evidence="1">
    <location>
        <begin position="1"/>
        <end position="22"/>
    </location>
</feature>
<evidence type="ECO:0000259" key="2">
    <source>
        <dbReference type="Pfam" id="PF00656"/>
    </source>
</evidence>
<dbReference type="AlphaFoldDB" id="A0A9X2NQC1"/>
<protein>
    <submittedName>
        <fullName evidence="3">Caspase family protein</fullName>
    </submittedName>
</protein>
<accession>A0A9X2NQC1</accession>
<proteinExistence type="predicted"/>
<evidence type="ECO:0000313" key="4">
    <source>
        <dbReference type="Proteomes" id="UP001143192"/>
    </source>
</evidence>
<reference evidence="3" key="2">
    <citation type="submission" date="2022-04" db="EMBL/GenBank/DDBJ databases">
        <authorList>
            <person name="Fokt H."/>
            <person name="Baines J."/>
        </authorList>
    </citation>
    <scope>NUCLEOTIDE SEQUENCE</scope>
    <source>
        <strain evidence="3">KH365_2</strain>
    </source>
</reference>
<gene>
    <name evidence="3" type="ORF">M1B79_04670</name>
</gene>
<dbReference type="GO" id="GO:0004197">
    <property type="term" value="F:cysteine-type endopeptidase activity"/>
    <property type="evidence" value="ECO:0007669"/>
    <property type="project" value="InterPro"/>
</dbReference>
<dbReference type="Proteomes" id="UP001143192">
    <property type="component" value="Unassembled WGS sequence"/>
</dbReference>
<keyword evidence="4" id="KW-1185">Reference proteome</keyword>
<dbReference type="EMBL" id="JAMZED010000007">
    <property type="protein sequence ID" value="MCR6503990.1"/>
    <property type="molecule type" value="Genomic_DNA"/>
</dbReference>
<dbReference type="Gene3D" id="3.40.50.1460">
    <property type="match status" value="1"/>
</dbReference>
<feature type="domain" description="Peptidase C14 caspase" evidence="2">
    <location>
        <begin position="83"/>
        <end position="232"/>
    </location>
</feature>
<dbReference type="Pfam" id="PF00656">
    <property type="entry name" value="Peptidase_C14"/>
    <property type="match status" value="1"/>
</dbReference>
<reference evidence="3" key="1">
    <citation type="journal article" date="2022" name="Arch. Microbiol.">
        <title>Bacteroides muris sp. nov. isolated from the cecum of wild-derived house mice.</title>
        <authorList>
            <person name="Fokt H."/>
            <person name="Unni R."/>
            <person name="Repnik U."/>
            <person name="Schmitz R.A."/>
            <person name="Bramkamp M."/>
            <person name="Baines J.F."/>
            <person name="Unterweger D."/>
        </authorList>
    </citation>
    <scope>NUCLEOTIDE SEQUENCE</scope>
    <source>
        <strain evidence="3">KH365_2</strain>
    </source>
</reference>
<dbReference type="GO" id="GO:0006508">
    <property type="term" value="P:proteolysis"/>
    <property type="evidence" value="ECO:0007669"/>
    <property type="project" value="InterPro"/>
</dbReference>
<dbReference type="InterPro" id="IPR011600">
    <property type="entry name" value="Pept_C14_caspase"/>
</dbReference>
<feature type="chain" id="PRO_5040743374" evidence="1">
    <location>
        <begin position="23"/>
        <end position="385"/>
    </location>
</feature>
<dbReference type="RefSeq" id="WP_257930919.1">
    <property type="nucleotide sequence ID" value="NZ_JAMZED010000007.1"/>
</dbReference>
<keyword evidence="1" id="KW-0732">Signal</keyword>
<evidence type="ECO:0000313" key="3">
    <source>
        <dbReference type="EMBL" id="MCR6503990.1"/>
    </source>
</evidence>
<comment type="caution">
    <text evidence="3">The sequence shown here is derived from an EMBL/GenBank/DDBJ whole genome shotgun (WGS) entry which is preliminary data.</text>
</comment>
<sequence length="385" mass="43323">MKLHIRLFMIAASMLCAINVSAQIKRLPVFHAILFADTNDANIGKTTELDLNRISSMLVETQSSLQEEMEFKYYIYPGKYCSPRNLHQVLNGININPQDVVFFYYSGHGTRSMNDKSDYPQMCLGLSTSRQSEMVSVEGFDMEIAKKKPRLRFTISDCCNSVGEDISPKLEISKGASVVSSQTKANYKKLFLEKSGSVIMTSSRKGETSSCNSRLGGFFTFCLMYVMEQAVKQNVTDWDIIMKSTYNSTVNVSSGNMHPVYNVRISNNSVVVPTPATTQTDDSHIVTAEDNLLPALRQLIDITKTPKSRLAMTNDVLRNYFANEDAIVESLGRDSRTVVKTETSRDFVERLATEFLLLNFNIIKVSRNASGKVTHLRVHEIYKEN</sequence>
<evidence type="ECO:0000256" key="1">
    <source>
        <dbReference type="SAM" id="SignalP"/>
    </source>
</evidence>
<name>A0A9X2NQC1_9BACE</name>